<dbReference type="InterPro" id="IPR002575">
    <property type="entry name" value="Aminoglycoside_PTrfase"/>
</dbReference>
<sequence length="356" mass="39394">MAEAALQTDKRSRERADFLGSTPFAAAVPTPLTADASTRQYYRLEGGPSPALLMDAADAAKEPPCPPEADERQRLRLGYGACVRGSANSLVAYRETATILGERGIQVPSVLACDLERGFAIVSELEGRLLTEAAADQQAEEKLYLAAADVLDVLRSKPAADFTGTWPVQAYDRLAYETEAGLLDRWYLPKELGRVLCEQDTAELLAAWREVLGQLSTPRHFVHRDFHAENLLLTEEGVGVLDFQDMMVGQAAYDWVSLIEDARRDVGERAAELVYERGVSGAEDARGFETDYAVLGAQRNAKILGLFARLIHEVGKKRYAAMMSRVRHHFAQDLAREPLRPVREVLERVAPELLQP</sequence>
<dbReference type="Gene3D" id="3.90.1200.10">
    <property type="match status" value="1"/>
</dbReference>
<dbReference type="Gene3D" id="3.30.200.20">
    <property type="entry name" value="Phosphorylase Kinase, domain 1"/>
    <property type="match status" value="1"/>
</dbReference>
<dbReference type="Pfam" id="PF01636">
    <property type="entry name" value="APH"/>
    <property type="match status" value="1"/>
</dbReference>
<evidence type="ECO:0000313" key="2">
    <source>
        <dbReference type="EMBL" id="MCQ8184711.1"/>
    </source>
</evidence>
<dbReference type="EMBL" id="JANIBC010000002">
    <property type="protein sequence ID" value="MCQ8184711.1"/>
    <property type="molecule type" value="Genomic_DNA"/>
</dbReference>
<organism evidence="2 3">
    <name type="scientific">Parvularcula maris</name>
    <dbReference type="NCBI Taxonomy" id="2965077"/>
    <lineage>
        <taxon>Bacteria</taxon>
        <taxon>Pseudomonadati</taxon>
        <taxon>Pseudomonadota</taxon>
        <taxon>Alphaproteobacteria</taxon>
        <taxon>Parvularculales</taxon>
        <taxon>Parvularculaceae</taxon>
        <taxon>Parvularcula</taxon>
    </lineage>
</organism>
<dbReference type="Proteomes" id="UP001142610">
    <property type="component" value="Unassembled WGS sequence"/>
</dbReference>
<accession>A0A9X2RI94</accession>
<protein>
    <submittedName>
        <fullName evidence="2">Phosphotransferase</fullName>
    </submittedName>
</protein>
<dbReference type="InterPro" id="IPR011009">
    <property type="entry name" value="Kinase-like_dom_sf"/>
</dbReference>
<evidence type="ECO:0000259" key="1">
    <source>
        <dbReference type="Pfam" id="PF01636"/>
    </source>
</evidence>
<name>A0A9X2RI94_9PROT</name>
<dbReference type="RefSeq" id="WP_256618558.1">
    <property type="nucleotide sequence ID" value="NZ_JANIBC010000002.1"/>
</dbReference>
<evidence type="ECO:0000313" key="3">
    <source>
        <dbReference type="Proteomes" id="UP001142610"/>
    </source>
</evidence>
<dbReference type="AlphaFoldDB" id="A0A9X2RI94"/>
<comment type="caution">
    <text evidence="2">The sequence shown here is derived from an EMBL/GenBank/DDBJ whole genome shotgun (WGS) entry which is preliminary data.</text>
</comment>
<reference evidence="2" key="1">
    <citation type="submission" date="2022-07" db="EMBL/GenBank/DDBJ databases">
        <title>Parvularcula maris sp. nov., an algicidal bacterium isolated from seawater.</title>
        <authorList>
            <person name="Li F."/>
        </authorList>
    </citation>
    <scope>NUCLEOTIDE SEQUENCE</scope>
    <source>
        <strain evidence="2">BGMRC 0090</strain>
    </source>
</reference>
<feature type="domain" description="Aminoglycoside phosphotransferase" evidence="1">
    <location>
        <begin position="30"/>
        <end position="272"/>
    </location>
</feature>
<gene>
    <name evidence="2" type="ORF">NOG11_04855</name>
</gene>
<keyword evidence="3" id="KW-1185">Reference proteome</keyword>
<dbReference type="SUPFAM" id="SSF56112">
    <property type="entry name" value="Protein kinase-like (PK-like)"/>
    <property type="match status" value="1"/>
</dbReference>
<proteinExistence type="predicted"/>